<evidence type="ECO:0000313" key="4">
    <source>
        <dbReference type="EnsemblMetazoa" id="AQUA000255-PA"/>
    </source>
</evidence>
<dbReference type="STRING" id="34691.A0A182WRV2"/>
<name>A0A182WRV2_ANOQN</name>
<feature type="transmembrane region" description="Helical" evidence="2">
    <location>
        <begin position="31"/>
        <end position="48"/>
    </location>
</feature>
<dbReference type="Proteomes" id="UP000076407">
    <property type="component" value="Unassembled WGS sequence"/>
</dbReference>
<evidence type="ECO:0000259" key="3">
    <source>
        <dbReference type="PROSITE" id="PS51910"/>
    </source>
</evidence>
<dbReference type="FunFam" id="3.10.50.10:FF:000008">
    <property type="entry name" value="Chitinase 11"/>
    <property type="match status" value="1"/>
</dbReference>
<dbReference type="AlphaFoldDB" id="A0A182WRV2"/>
<organism evidence="4 5">
    <name type="scientific">Anopheles quadriannulatus</name>
    <name type="common">Mosquito</name>
    <dbReference type="NCBI Taxonomy" id="34691"/>
    <lineage>
        <taxon>Eukaryota</taxon>
        <taxon>Metazoa</taxon>
        <taxon>Ecdysozoa</taxon>
        <taxon>Arthropoda</taxon>
        <taxon>Hexapoda</taxon>
        <taxon>Insecta</taxon>
        <taxon>Pterygota</taxon>
        <taxon>Neoptera</taxon>
        <taxon>Endopterygota</taxon>
        <taxon>Diptera</taxon>
        <taxon>Nematocera</taxon>
        <taxon>Culicoidea</taxon>
        <taxon>Culicidae</taxon>
        <taxon>Anophelinae</taxon>
        <taxon>Anopheles</taxon>
    </lineage>
</organism>
<dbReference type="GO" id="GO:0005975">
    <property type="term" value="P:carbohydrate metabolic process"/>
    <property type="evidence" value="ECO:0007669"/>
    <property type="project" value="InterPro"/>
</dbReference>
<dbReference type="GO" id="GO:0005576">
    <property type="term" value="C:extracellular region"/>
    <property type="evidence" value="ECO:0007669"/>
    <property type="project" value="TreeGrafter"/>
</dbReference>
<dbReference type="InterPro" id="IPR001223">
    <property type="entry name" value="Glyco_hydro18_cat"/>
</dbReference>
<dbReference type="VEuPathDB" id="VectorBase:AQUA000255"/>
<protein>
    <recommendedName>
        <fullName evidence="3">GH18 domain-containing protein</fullName>
    </recommendedName>
</protein>
<keyword evidence="2" id="KW-1133">Transmembrane helix</keyword>
<dbReference type="InterPro" id="IPR050314">
    <property type="entry name" value="Glycosyl_Hydrlase_18"/>
</dbReference>
<keyword evidence="1" id="KW-0732">Signal</keyword>
<dbReference type="Pfam" id="PF00704">
    <property type="entry name" value="Glyco_hydro_18"/>
    <property type="match status" value="1"/>
</dbReference>
<evidence type="ECO:0000256" key="2">
    <source>
        <dbReference type="SAM" id="Phobius"/>
    </source>
</evidence>
<evidence type="ECO:0000313" key="5">
    <source>
        <dbReference type="Proteomes" id="UP000076407"/>
    </source>
</evidence>
<keyword evidence="2" id="KW-0472">Membrane</keyword>
<sequence length="428" mass="48684">MSYPELQQLVLLYQFFSSPLAAKVAMMWRSVLMLSLVCFMFGSVNGLGGKRLMCYFSSDSPKTKGYGRYTANEIPLELCSDVIYRGISFPEWRRGSYFFDNAEIQQLGGFMYTVKARSAAVRSFVTVLERGKEALSYSIMAEIPERRRAFVKAILELLEQYGLGGVEIAWEWPGTMVKFGGISSDRESLISLLTDVRAGLKSRNKELLFFGAVYPKVLRESYRVTSICQLVDYVTLFTFDMRPHTNNVADVHAPMRNRSFETESNRARTNVVDGVETWIDFGCPPKKLILGIGLFGQAYTLANPASYNVGAPTVGPGAEGQYYYEGYYPYYELCLLIRSGWSLFYDPIGQMPFAVRGNQWMSYEDTTSIGVKMNFVQEKRLGGVILQYVDYDDFWGFCGTRNPLTTFIYQRLQQIPSDIGFAIEWNKK</sequence>
<dbReference type="GO" id="GO:0006032">
    <property type="term" value="P:chitin catabolic process"/>
    <property type="evidence" value="ECO:0007669"/>
    <property type="project" value="TreeGrafter"/>
</dbReference>
<dbReference type="SUPFAM" id="SSF54556">
    <property type="entry name" value="Chitinase insertion domain"/>
    <property type="match status" value="1"/>
</dbReference>
<dbReference type="GO" id="GO:0008061">
    <property type="term" value="F:chitin binding"/>
    <property type="evidence" value="ECO:0007669"/>
    <property type="project" value="InterPro"/>
</dbReference>
<dbReference type="Gene3D" id="3.20.20.80">
    <property type="entry name" value="Glycosidases"/>
    <property type="match status" value="1"/>
</dbReference>
<dbReference type="InterPro" id="IPR017853">
    <property type="entry name" value="GH"/>
</dbReference>
<dbReference type="PANTHER" id="PTHR11177">
    <property type="entry name" value="CHITINASE"/>
    <property type="match status" value="1"/>
</dbReference>
<dbReference type="SMART" id="SM00636">
    <property type="entry name" value="Glyco_18"/>
    <property type="match status" value="1"/>
</dbReference>
<dbReference type="FunFam" id="3.20.20.80:FF:000149">
    <property type="entry name" value="Chitinase, putative"/>
    <property type="match status" value="1"/>
</dbReference>
<dbReference type="Gene3D" id="3.10.50.10">
    <property type="match status" value="1"/>
</dbReference>
<dbReference type="SUPFAM" id="SSF51445">
    <property type="entry name" value="(Trans)glycosidases"/>
    <property type="match status" value="1"/>
</dbReference>
<evidence type="ECO:0000256" key="1">
    <source>
        <dbReference type="ARBA" id="ARBA00022729"/>
    </source>
</evidence>
<accession>A0A182WRV2</accession>
<reference evidence="4" key="1">
    <citation type="submission" date="2020-05" db="UniProtKB">
        <authorList>
            <consortium name="EnsemblMetazoa"/>
        </authorList>
    </citation>
    <scope>IDENTIFICATION</scope>
    <source>
        <strain evidence="4">SANGQUA</strain>
    </source>
</reference>
<feature type="domain" description="GH18" evidence="3">
    <location>
        <begin position="50"/>
        <end position="415"/>
    </location>
</feature>
<keyword evidence="2" id="KW-0812">Transmembrane</keyword>
<dbReference type="InterPro" id="IPR011583">
    <property type="entry name" value="Chitinase_II/V-like_cat"/>
</dbReference>
<dbReference type="EnsemblMetazoa" id="AQUA000255-RA">
    <property type="protein sequence ID" value="AQUA000255-PA"/>
    <property type="gene ID" value="AQUA000255"/>
</dbReference>
<dbReference type="InterPro" id="IPR029070">
    <property type="entry name" value="Chitinase_insertion_sf"/>
</dbReference>
<dbReference type="PROSITE" id="PS51910">
    <property type="entry name" value="GH18_2"/>
    <property type="match status" value="1"/>
</dbReference>
<keyword evidence="5" id="KW-1185">Reference proteome</keyword>
<dbReference type="PANTHER" id="PTHR11177:SF144">
    <property type="entry name" value="CHITINASE 5"/>
    <property type="match status" value="1"/>
</dbReference>
<dbReference type="GO" id="GO:0004568">
    <property type="term" value="F:chitinase activity"/>
    <property type="evidence" value="ECO:0007669"/>
    <property type="project" value="TreeGrafter"/>
</dbReference>
<proteinExistence type="predicted"/>